<dbReference type="EMBL" id="AAGMQV010000081">
    <property type="protein sequence ID" value="EBP6775592.1"/>
    <property type="molecule type" value="Genomic_DNA"/>
</dbReference>
<sequence>MKLTEFMRSDFYLSYLDDLDKKMPVKIDRVSIVQDIILKIELDSLNYASLTLCDIKWLIENYRFKTMHYILKKQVKYTEPD</sequence>
<comment type="caution">
    <text evidence="1">The sequence shown here is derived from an EMBL/GenBank/DDBJ whole genome shotgun (WGS) entry which is preliminary data.</text>
</comment>
<name>A0A5U3SIQ3_SALET</name>
<gene>
    <name evidence="1" type="ORF">AGQ90_22400</name>
</gene>
<protein>
    <submittedName>
        <fullName evidence="1">Uncharacterized protein</fullName>
    </submittedName>
</protein>
<dbReference type="AlphaFoldDB" id="A0A5U3SIQ3"/>
<accession>A0A5U3SIQ3</accession>
<proteinExistence type="predicted"/>
<reference evidence="1" key="1">
    <citation type="submission" date="2018-07" db="EMBL/GenBank/DDBJ databases">
        <authorList>
            <consortium name="GenomeTrakr network: Whole genome sequencing for foodborne pathogen traceback"/>
        </authorList>
    </citation>
    <scope>NUCLEOTIDE SEQUENCE</scope>
    <source>
        <strain evidence="1">ADRDL-LA-36-2014</strain>
    </source>
</reference>
<organism evidence="1">
    <name type="scientific">Salmonella enterica I</name>
    <dbReference type="NCBI Taxonomy" id="59201"/>
    <lineage>
        <taxon>Bacteria</taxon>
        <taxon>Pseudomonadati</taxon>
        <taxon>Pseudomonadota</taxon>
        <taxon>Gammaproteobacteria</taxon>
        <taxon>Enterobacterales</taxon>
        <taxon>Enterobacteriaceae</taxon>
        <taxon>Salmonella</taxon>
    </lineage>
</organism>
<feature type="non-terminal residue" evidence="1">
    <location>
        <position position="81"/>
    </location>
</feature>
<evidence type="ECO:0000313" key="1">
    <source>
        <dbReference type="EMBL" id="EBP6775592.1"/>
    </source>
</evidence>